<dbReference type="InterPro" id="IPR024079">
    <property type="entry name" value="MetalloPept_cat_dom_sf"/>
</dbReference>
<feature type="domain" description="Peptidase M3A/M3B catalytic" evidence="10">
    <location>
        <begin position="222"/>
        <end position="675"/>
    </location>
</feature>
<keyword evidence="5 9" id="KW-0862">Zinc</keyword>
<dbReference type="InterPro" id="IPR034005">
    <property type="entry name" value="M3A_DCP"/>
</dbReference>
<dbReference type="Gene3D" id="1.10.1370.10">
    <property type="entry name" value="Neurolysin, domain 3"/>
    <property type="match status" value="1"/>
</dbReference>
<dbReference type="KEGG" id="tee:Tel_02295"/>
<evidence type="ECO:0000256" key="6">
    <source>
        <dbReference type="ARBA" id="ARBA00023049"/>
    </source>
</evidence>
<proteinExistence type="inferred from homology"/>
<dbReference type="Pfam" id="PF01432">
    <property type="entry name" value="Peptidase_M3"/>
    <property type="match status" value="1"/>
</dbReference>
<comment type="catalytic activity">
    <reaction evidence="7">
        <text>Hydrolysis of oligopeptides, with broad specificity. Gly or Ala commonly occur as P1 or P1' residues, but more distant residues are also important, as is shown by the fact that Z-Gly-Pro-Gly-|-Gly-Pro-Ala is cleaved, but not Z-(Gly)(5).</text>
        <dbReference type="EC" id="3.4.24.70"/>
    </reaction>
</comment>
<dbReference type="GO" id="GO:0006508">
    <property type="term" value="P:proteolysis"/>
    <property type="evidence" value="ECO:0007669"/>
    <property type="project" value="UniProtKB-KW"/>
</dbReference>
<dbReference type="EMBL" id="CP013099">
    <property type="protein sequence ID" value="ALP52063.1"/>
    <property type="molecule type" value="Genomic_DNA"/>
</dbReference>
<evidence type="ECO:0000256" key="7">
    <source>
        <dbReference type="ARBA" id="ARBA00024603"/>
    </source>
</evidence>
<dbReference type="NCBIfam" id="NF008159">
    <property type="entry name" value="PRK10911.1"/>
    <property type="match status" value="1"/>
</dbReference>
<dbReference type="Proteomes" id="UP000055136">
    <property type="component" value="Chromosome"/>
</dbReference>
<dbReference type="InterPro" id="IPR001567">
    <property type="entry name" value="Pept_M3A_M3B_dom"/>
</dbReference>
<organism evidence="12 13">
    <name type="scientific">Candidatus Tenderia electrophaga</name>
    <dbReference type="NCBI Taxonomy" id="1748243"/>
    <lineage>
        <taxon>Bacteria</taxon>
        <taxon>Pseudomonadati</taxon>
        <taxon>Pseudomonadota</taxon>
        <taxon>Gammaproteobacteria</taxon>
        <taxon>Candidatus Tenderiales</taxon>
        <taxon>Candidatus Tenderiaceae</taxon>
        <taxon>Candidatus Tenderia</taxon>
    </lineage>
</organism>
<keyword evidence="4 9" id="KW-0378">Hydrolase</keyword>
<keyword evidence="2 9" id="KW-0645">Protease</keyword>
<evidence type="ECO:0000259" key="10">
    <source>
        <dbReference type="Pfam" id="PF01432"/>
    </source>
</evidence>
<dbReference type="SUPFAM" id="SSF55486">
    <property type="entry name" value="Metalloproteases ('zincins'), catalytic domain"/>
    <property type="match status" value="1"/>
</dbReference>
<sequence>MTNPLLTMNGLPPFSHIKPEHIEPAIDQLLAESREQVENLLTASQRYTWDNLVQPLEEAEERLGRAWSPVSHMNSVLNSDALRAAYNACLPKLSDYATEMGQHEGLFRAFKQIAEGPEYATLDTAQRKIIDNALRDFRLSGIELPKDKQARYKAIMQELAALNSRFGENILDATNEWKIQISDASRLSGLPESARGMAKQIAEREGLEGWVFNLEFPSYLPVMTYADDRELRRELYSAYVTRASDEGPHDKKYDNTPVMAQILALRHEAAQLLGFNNYAERSLATKMAQSTDQVLAFLNDLAARSLPLAKQELDEVRAFAKDQHGVEQLEAWDITYYSEKLQQHTYAISQEALKPYFPEDKVLSGMFAVVERLYGVKISEQQGVDVWHEDVRFFEISDAEGVRGRFYLDLYARPNKRGGAWMDDCVTRMKTADGVQAPVAYLTCNFSPPIGDDPALFTHDEVLTLFHEFGHGLHHMLTQVDYPSVAGIGGVPWDAVELPSQFMENWCWQKQALDDIAGHYITGAPLPDELYDKMIAARNFQSAMQMVRQLEFSIFDFRLHLEYAPAKGARVYEILDEVREQVAVMHPPSFNRFPHSFSHIFAGGYAAGYYSYKWAEVLSADAFSAFEESGIFDRDTGLRFLSTVLEQGGSREPMELFIEFRGREPSIDALLRHSGLAA</sequence>
<comment type="similarity">
    <text evidence="1 9">Belongs to the peptidase M3 family.</text>
</comment>
<dbReference type="Gene3D" id="1.10.1370.40">
    <property type="match status" value="1"/>
</dbReference>
<reference evidence="12" key="1">
    <citation type="submission" date="2015-10" db="EMBL/GenBank/DDBJ databases">
        <title>Description of Candidatus Tenderia electrophaga gen. nov, sp. nov., an Uncultivated Electroautotroph from a Biocathode Enrichment.</title>
        <authorList>
            <person name="Eddie B.J."/>
            <person name="Malanoski A.P."/>
            <person name="Wang Z."/>
            <person name="Hall R.J."/>
            <person name="Oh S.D."/>
            <person name="Heiner C."/>
            <person name="Lin B."/>
            <person name="Strycharz-Glaven S.M."/>
        </authorList>
    </citation>
    <scope>NUCLEOTIDE SEQUENCE [LARGE SCALE GENOMIC DNA]</scope>
    <source>
        <strain evidence="12">NRL1</strain>
    </source>
</reference>
<dbReference type="InterPro" id="IPR045666">
    <property type="entry name" value="OpdA_N"/>
</dbReference>
<evidence type="ECO:0000256" key="9">
    <source>
        <dbReference type="RuleBase" id="RU003435"/>
    </source>
</evidence>
<dbReference type="InterPro" id="IPR045090">
    <property type="entry name" value="Pept_M3A_M3B"/>
</dbReference>
<evidence type="ECO:0000313" key="13">
    <source>
        <dbReference type="Proteomes" id="UP000055136"/>
    </source>
</evidence>
<dbReference type="GO" id="GO:0046872">
    <property type="term" value="F:metal ion binding"/>
    <property type="evidence" value="ECO:0007669"/>
    <property type="project" value="UniProtKB-UniRule"/>
</dbReference>
<name>A0A0S2TAD0_9GAMM</name>
<evidence type="ECO:0000259" key="11">
    <source>
        <dbReference type="Pfam" id="PF19310"/>
    </source>
</evidence>
<dbReference type="CDD" id="cd06456">
    <property type="entry name" value="M3A_DCP"/>
    <property type="match status" value="1"/>
</dbReference>
<evidence type="ECO:0000256" key="5">
    <source>
        <dbReference type="ARBA" id="ARBA00022833"/>
    </source>
</evidence>
<keyword evidence="6 9" id="KW-0482">Metalloprotease</keyword>
<evidence type="ECO:0000256" key="8">
    <source>
        <dbReference type="ARBA" id="ARBA00026100"/>
    </source>
</evidence>
<keyword evidence="13" id="KW-1185">Reference proteome</keyword>
<evidence type="ECO:0000256" key="2">
    <source>
        <dbReference type="ARBA" id="ARBA00022670"/>
    </source>
</evidence>
<dbReference type="EC" id="3.4.24.70" evidence="8"/>
<protein>
    <recommendedName>
        <fullName evidence="8">oligopeptidase A</fullName>
        <ecNumber evidence="8">3.4.24.70</ecNumber>
    </recommendedName>
</protein>
<dbReference type="Pfam" id="PF19310">
    <property type="entry name" value="TOP_N"/>
    <property type="match status" value="1"/>
</dbReference>
<accession>A0A0S2TAD0</accession>
<dbReference type="STRING" id="1748243.Tel_02295"/>
<dbReference type="InterPro" id="IPR024077">
    <property type="entry name" value="Neurolysin/TOP_dom2"/>
</dbReference>
<dbReference type="GO" id="GO:0005829">
    <property type="term" value="C:cytosol"/>
    <property type="evidence" value="ECO:0007669"/>
    <property type="project" value="UniProtKB-ARBA"/>
</dbReference>
<keyword evidence="3 9" id="KW-0479">Metal-binding</keyword>
<evidence type="ECO:0000256" key="4">
    <source>
        <dbReference type="ARBA" id="ARBA00022801"/>
    </source>
</evidence>
<dbReference type="PANTHER" id="PTHR11804:SF84">
    <property type="entry name" value="SACCHAROLYSIN"/>
    <property type="match status" value="1"/>
</dbReference>
<dbReference type="AlphaFoldDB" id="A0A0S2TAD0"/>
<evidence type="ECO:0000313" key="12">
    <source>
        <dbReference type="EMBL" id="ALP52063.1"/>
    </source>
</evidence>
<dbReference type="GO" id="GO:0004222">
    <property type="term" value="F:metalloendopeptidase activity"/>
    <property type="evidence" value="ECO:0007669"/>
    <property type="project" value="UniProtKB-EC"/>
</dbReference>
<dbReference type="GO" id="GO:0006518">
    <property type="term" value="P:peptide metabolic process"/>
    <property type="evidence" value="ECO:0007669"/>
    <property type="project" value="TreeGrafter"/>
</dbReference>
<dbReference type="PANTHER" id="PTHR11804">
    <property type="entry name" value="PROTEASE M3 THIMET OLIGOPEPTIDASE-RELATED"/>
    <property type="match status" value="1"/>
</dbReference>
<feature type="domain" description="Oligopeptidase A N-terminal" evidence="11">
    <location>
        <begin position="26"/>
        <end position="148"/>
    </location>
</feature>
<dbReference type="FunFam" id="3.40.390.10:FF:000009">
    <property type="entry name" value="Oligopeptidase A"/>
    <property type="match status" value="1"/>
</dbReference>
<gene>
    <name evidence="12" type="ORF">Tel_02295</name>
</gene>
<comment type="cofactor">
    <cofactor evidence="9">
        <name>Zn(2+)</name>
        <dbReference type="ChEBI" id="CHEBI:29105"/>
    </cofactor>
    <text evidence="9">Binds 1 zinc ion.</text>
</comment>
<evidence type="ECO:0000256" key="3">
    <source>
        <dbReference type="ARBA" id="ARBA00022723"/>
    </source>
</evidence>
<dbReference type="Gene3D" id="3.40.390.10">
    <property type="entry name" value="Collagenase (Catalytic Domain)"/>
    <property type="match status" value="1"/>
</dbReference>
<evidence type="ECO:0000256" key="1">
    <source>
        <dbReference type="ARBA" id="ARBA00006040"/>
    </source>
</evidence>